<organism evidence="1">
    <name type="scientific">uncultured Caudovirales phage</name>
    <dbReference type="NCBI Taxonomy" id="2100421"/>
    <lineage>
        <taxon>Viruses</taxon>
        <taxon>Duplodnaviria</taxon>
        <taxon>Heunggongvirae</taxon>
        <taxon>Uroviricota</taxon>
        <taxon>Caudoviricetes</taxon>
        <taxon>Peduoviridae</taxon>
        <taxon>Maltschvirus</taxon>
        <taxon>Maltschvirus maltsch</taxon>
    </lineage>
</organism>
<protein>
    <recommendedName>
        <fullName evidence="2">HNHc domain containing protein</fullName>
    </recommendedName>
</protein>
<evidence type="ECO:0000313" key="1">
    <source>
        <dbReference type="EMBL" id="CAB4139597.1"/>
    </source>
</evidence>
<evidence type="ECO:0008006" key="2">
    <source>
        <dbReference type="Google" id="ProtNLM"/>
    </source>
</evidence>
<gene>
    <name evidence="1" type="ORF">UFOVP337_61</name>
</gene>
<reference evidence="1" key="1">
    <citation type="submission" date="2020-04" db="EMBL/GenBank/DDBJ databases">
        <authorList>
            <person name="Chiriac C."/>
            <person name="Salcher M."/>
            <person name="Ghai R."/>
            <person name="Kavagutti S V."/>
        </authorList>
    </citation>
    <scope>NUCLEOTIDE SEQUENCE</scope>
</reference>
<accession>A0A6J5M2J5</accession>
<name>A0A6J5M2J5_9CAUD</name>
<sequence length="154" mass="17851">MPFMTNEIKVHGNTGRKNPHGKVVYSLLSKEEQIKYKREANNKSYLKRVGGTLTRRSPLEMTDELRKQYYRNKSCIRATRAKKARFTDELTTLVVKEAHDLRILRNKCTGIEWHVDHIEPLKGKDVCGLHIWSNLQVIPKLLNLQKGAKRALSN</sequence>
<dbReference type="EMBL" id="LR796354">
    <property type="protein sequence ID" value="CAB4139597.1"/>
    <property type="molecule type" value="Genomic_DNA"/>
</dbReference>
<proteinExistence type="predicted"/>